<comment type="catalytic activity">
    <reaction evidence="4">
        <text>N-terminal L-arginyl-[protein] + L-leucyl-tRNA(Leu) = N-terminal L-leucyl-L-arginyl-[protein] + tRNA(Leu) + H(+)</text>
        <dbReference type="Rhea" id="RHEA:50416"/>
        <dbReference type="Rhea" id="RHEA-COMP:9613"/>
        <dbReference type="Rhea" id="RHEA-COMP:9622"/>
        <dbReference type="Rhea" id="RHEA-COMP:12672"/>
        <dbReference type="Rhea" id="RHEA-COMP:12673"/>
        <dbReference type="ChEBI" id="CHEBI:15378"/>
        <dbReference type="ChEBI" id="CHEBI:64719"/>
        <dbReference type="ChEBI" id="CHEBI:78442"/>
        <dbReference type="ChEBI" id="CHEBI:78494"/>
        <dbReference type="ChEBI" id="CHEBI:133044"/>
        <dbReference type="EC" id="2.3.2.6"/>
    </reaction>
</comment>
<keyword evidence="1 4" id="KW-0963">Cytoplasm</keyword>
<evidence type="ECO:0000313" key="5">
    <source>
        <dbReference type="EMBL" id="CUJ89336.1"/>
    </source>
</evidence>
<reference evidence="6" key="1">
    <citation type="submission" date="2015-09" db="EMBL/GenBank/DDBJ databases">
        <authorList>
            <person name="Rodrigo-Torres Lidia"/>
            <person name="Arahal R.David."/>
        </authorList>
    </citation>
    <scope>NUCLEOTIDE SEQUENCE [LARGE SCALE GENOMIC DNA]</scope>
    <source>
        <strain evidence="6">CECT 7735</strain>
    </source>
</reference>
<comment type="function">
    <text evidence="4">Functions in the N-end rule pathway of protein degradation where it conjugates Leu, Phe and, less efficiently, Met from aminoacyl-tRNAs to the N-termini of proteins containing an N-terminal arginine or lysine.</text>
</comment>
<keyword evidence="6" id="KW-1185">Reference proteome</keyword>
<comment type="catalytic activity">
    <reaction evidence="4">
        <text>N-terminal L-lysyl-[protein] + L-leucyl-tRNA(Leu) = N-terminal L-leucyl-L-lysyl-[protein] + tRNA(Leu) + H(+)</text>
        <dbReference type="Rhea" id="RHEA:12340"/>
        <dbReference type="Rhea" id="RHEA-COMP:9613"/>
        <dbReference type="Rhea" id="RHEA-COMP:9622"/>
        <dbReference type="Rhea" id="RHEA-COMP:12670"/>
        <dbReference type="Rhea" id="RHEA-COMP:12671"/>
        <dbReference type="ChEBI" id="CHEBI:15378"/>
        <dbReference type="ChEBI" id="CHEBI:65249"/>
        <dbReference type="ChEBI" id="CHEBI:78442"/>
        <dbReference type="ChEBI" id="CHEBI:78494"/>
        <dbReference type="ChEBI" id="CHEBI:133043"/>
        <dbReference type="EC" id="2.3.2.6"/>
    </reaction>
</comment>
<comment type="catalytic activity">
    <reaction evidence="4">
        <text>L-phenylalanyl-tRNA(Phe) + an N-terminal L-alpha-aminoacyl-[protein] = an N-terminal L-phenylalanyl-L-alpha-aminoacyl-[protein] + tRNA(Phe)</text>
        <dbReference type="Rhea" id="RHEA:43632"/>
        <dbReference type="Rhea" id="RHEA-COMP:9668"/>
        <dbReference type="Rhea" id="RHEA-COMP:9699"/>
        <dbReference type="Rhea" id="RHEA-COMP:10636"/>
        <dbReference type="Rhea" id="RHEA-COMP:10637"/>
        <dbReference type="ChEBI" id="CHEBI:78442"/>
        <dbReference type="ChEBI" id="CHEBI:78531"/>
        <dbReference type="ChEBI" id="CHEBI:78597"/>
        <dbReference type="ChEBI" id="CHEBI:83561"/>
        <dbReference type="EC" id="2.3.2.6"/>
    </reaction>
</comment>
<name>A0A0N7M8N8_9RHOB</name>
<evidence type="ECO:0000256" key="4">
    <source>
        <dbReference type="HAMAP-Rule" id="MF_00688"/>
    </source>
</evidence>
<dbReference type="Pfam" id="PF03588">
    <property type="entry name" value="Leu_Phe_trans"/>
    <property type="match status" value="1"/>
</dbReference>
<dbReference type="FunFam" id="3.40.630.70:FF:000001">
    <property type="entry name" value="Leucyl/phenylalanyl-tRNA--protein transferase"/>
    <property type="match status" value="1"/>
</dbReference>
<evidence type="ECO:0000313" key="6">
    <source>
        <dbReference type="Proteomes" id="UP000051870"/>
    </source>
</evidence>
<organism evidence="5 6">
    <name type="scientific">Shimia thalassica</name>
    <dbReference type="NCBI Taxonomy" id="1715693"/>
    <lineage>
        <taxon>Bacteria</taxon>
        <taxon>Pseudomonadati</taxon>
        <taxon>Pseudomonadota</taxon>
        <taxon>Alphaproteobacteria</taxon>
        <taxon>Rhodobacterales</taxon>
        <taxon>Roseobacteraceae</taxon>
    </lineage>
</organism>
<dbReference type="STRING" id="1715693.PH7735_01068"/>
<dbReference type="Proteomes" id="UP000051870">
    <property type="component" value="Unassembled WGS sequence"/>
</dbReference>
<comment type="similarity">
    <text evidence="4">Belongs to the L/F-transferase family.</text>
</comment>
<dbReference type="Gene3D" id="3.40.630.70">
    <property type="entry name" value="Leucyl/phenylalanyl-tRNA-protein transferase, C-terminal domain"/>
    <property type="match status" value="1"/>
</dbReference>
<dbReference type="SUPFAM" id="SSF55729">
    <property type="entry name" value="Acyl-CoA N-acyltransferases (Nat)"/>
    <property type="match status" value="1"/>
</dbReference>
<dbReference type="AlphaFoldDB" id="A0A0N7M8N8"/>
<dbReference type="GO" id="GO:0005737">
    <property type="term" value="C:cytoplasm"/>
    <property type="evidence" value="ECO:0007669"/>
    <property type="project" value="UniProtKB-SubCell"/>
</dbReference>
<dbReference type="GO" id="GO:0030163">
    <property type="term" value="P:protein catabolic process"/>
    <property type="evidence" value="ECO:0007669"/>
    <property type="project" value="UniProtKB-UniRule"/>
</dbReference>
<sequence>MPHGVQPNDEGLTPALLMHAYSVGVFPMSEHRDDPEIFWVDPHQRGVFPLDAFHVSKSLSKALRKSPFRISLNENFLEVVDGCADREETWINAEIRDLYQSLHQLGCAHSLEVWEDTILVGGVYGVTLGSAFFGESMFSKRTNASKIALAYLCAHLRNCGFTLFDTQFITPHLASLGAIEISRASYHALLADAVRGTANITGIQLPSAEDAVLQRRTQTS</sequence>
<protein>
    <recommendedName>
        <fullName evidence="4">Leucyl/phenylalanyl-tRNA--protein transferase</fullName>
        <ecNumber evidence="4">2.3.2.6</ecNumber>
    </recommendedName>
    <alternativeName>
        <fullName evidence="4">L/F-transferase</fullName>
    </alternativeName>
    <alternativeName>
        <fullName evidence="4">Leucyltransferase</fullName>
    </alternativeName>
    <alternativeName>
        <fullName evidence="4">Phenyalanyltransferase</fullName>
    </alternativeName>
</protein>
<dbReference type="RefSeq" id="WP_058310230.1">
    <property type="nucleotide sequence ID" value="NZ_CYTW01000001.1"/>
</dbReference>
<gene>
    <name evidence="4 5" type="primary">aat</name>
    <name evidence="5" type="ORF">PH7735_01068</name>
</gene>
<dbReference type="EC" id="2.3.2.6" evidence="4"/>
<dbReference type="GeneID" id="83880132"/>
<evidence type="ECO:0000256" key="2">
    <source>
        <dbReference type="ARBA" id="ARBA00022679"/>
    </source>
</evidence>
<dbReference type="PANTHER" id="PTHR30098:SF2">
    <property type="entry name" value="LEUCYL_PHENYLALANYL-TRNA--PROTEIN TRANSFERASE"/>
    <property type="match status" value="1"/>
</dbReference>
<comment type="subcellular location">
    <subcellularLocation>
        <location evidence="4">Cytoplasm</location>
    </subcellularLocation>
</comment>
<dbReference type="HAMAP" id="MF_00688">
    <property type="entry name" value="Leu_Phe_trans"/>
    <property type="match status" value="1"/>
</dbReference>
<dbReference type="GO" id="GO:0008914">
    <property type="term" value="F:leucyl-tRNA--protein transferase activity"/>
    <property type="evidence" value="ECO:0007669"/>
    <property type="project" value="UniProtKB-UniRule"/>
</dbReference>
<dbReference type="NCBIfam" id="TIGR00667">
    <property type="entry name" value="aat"/>
    <property type="match status" value="1"/>
</dbReference>
<dbReference type="InterPro" id="IPR016181">
    <property type="entry name" value="Acyl_CoA_acyltransferase"/>
</dbReference>
<dbReference type="EMBL" id="CYTW01000001">
    <property type="protein sequence ID" value="CUJ89336.1"/>
    <property type="molecule type" value="Genomic_DNA"/>
</dbReference>
<keyword evidence="3 4" id="KW-0012">Acyltransferase</keyword>
<evidence type="ECO:0000256" key="3">
    <source>
        <dbReference type="ARBA" id="ARBA00023315"/>
    </source>
</evidence>
<accession>A0A0N7M8N8</accession>
<keyword evidence="2 4" id="KW-0808">Transferase</keyword>
<evidence type="ECO:0000256" key="1">
    <source>
        <dbReference type="ARBA" id="ARBA00022490"/>
    </source>
</evidence>
<dbReference type="InterPro" id="IPR042203">
    <property type="entry name" value="Leu/Phe-tRNA_Trfase_C"/>
</dbReference>
<dbReference type="PANTHER" id="PTHR30098">
    <property type="entry name" value="LEUCYL/PHENYLALANYL-TRNA--PROTEIN TRANSFERASE"/>
    <property type="match status" value="1"/>
</dbReference>
<dbReference type="InterPro" id="IPR004616">
    <property type="entry name" value="Leu/Phe-tRNA_Trfase"/>
</dbReference>
<proteinExistence type="inferred from homology"/>